<keyword evidence="2" id="KW-1185">Reference proteome</keyword>
<accession>A0ABV7IYB7</accession>
<protein>
    <submittedName>
        <fullName evidence="1">Uncharacterized protein</fullName>
    </submittedName>
</protein>
<organism evidence="1 2">
    <name type="scientific">Cypionkella sinensis</name>
    <dbReference type="NCBI Taxonomy" id="1756043"/>
    <lineage>
        <taxon>Bacteria</taxon>
        <taxon>Pseudomonadati</taxon>
        <taxon>Pseudomonadota</taxon>
        <taxon>Alphaproteobacteria</taxon>
        <taxon>Rhodobacterales</taxon>
        <taxon>Paracoccaceae</taxon>
        <taxon>Cypionkella</taxon>
    </lineage>
</organism>
<evidence type="ECO:0000313" key="1">
    <source>
        <dbReference type="EMBL" id="MFC3181517.1"/>
    </source>
</evidence>
<dbReference type="RefSeq" id="WP_380073116.1">
    <property type="nucleotide sequence ID" value="NZ_JBHRTO010000001.1"/>
</dbReference>
<sequence>MGNRACIVLSPERGLQFKTDQNQTGSQIGLKNAAGAWTLMWELLKATGWTPQRPLSCHRCRVILLNGEKHSEGHLSCNPAFSDWMMGWPPGWTDPLQPVMGWCHWLRRAHGAC</sequence>
<dbReference type="EMBL" id="JBHRTO010000001">
    <property type="protein sequence ID" value="MFC3181517.1"/>
    <property type="molecule type" value="Genomic_DNA"/>
</dbReference>
<comment type="caution">
    <text evidence="1">The sequence shown here is derived from an EMBL/GenBank/DDBJ whole genome shotgun (WGS) entry which is preliminary data.</text>
</comment>
<gene>
    <name evidence="1" type="ORF">ACFOGH_10995</name>
</gene>
<dbReference type="Proteomes" id="UP001595547">
    <property type="component" value="Unassembled WGS sequence"/>
</dbReference>
<name>A0ABV7IYB7_9RHOB</name>
<evidence type="ECO:0000313" key="2">
    <source>
        <dbReference type="Proteomes" id="UP001595547"/>
    </source>
</evidence>
<reference evidence="2" key="1">
    <citation type="journal article" date="2019" name="Int. J. Syst. Evol. Microbiol.">
        <title>The Global Catalogue of Microorganisms (GCM) 10K type strain sequencing project: providing services to taxonomists for standard genome sequencing and annotation.</title>
        <authorList>
            <consortium name="The Broad Institute Genomics Platform"/>
            <consortium name="The Broad Institute Genome Sequencing Center for Infectious Disease"/>
            <person name="Wu L."/>
            <person name="Ma J."/>
        </authorList>
    </citation>
    <scope>NUCLEOTIDE SEQUENCE [LARGE SCALE GENOMIC DNA]</scope>
    <source>
        <strain evidence="2">KCTC 52039</strain>
    </source>
</reference>
<proteinExistence type="predicted"/>